<evidence type="ECO:0000256" key="3">
    <source>
        <dbReference type="ARBA" id="ARBA00023242"/>
    </source>
</evidence>
<evidence type="ECO:0000313" key="8">
    <source>
        <dbReference type="Proteomes" id="UP001177023"/>
    </source>
</evidence>
<feature type="compositionally biased region" description="Basic and acidic residues" evidence="5">
    <location>
        <begin position="8"/>
        <end position="29"/>
    </location>
</feature>
<keyword evidence="3" id="KW-0539">Nucleus</keyword>
<dbReference type="InterPro" id="IPR004087">
    <property type="entry name" value="KH_dom"/>
</dbReference>
<feature type="non-terminal residue" evidence="7">
    <location>
        <position position="1"/>
    </location>
</feature>
<feature type="region of interest" description="Disordered" evidence="5">
    <location>
        <begin position="1"/>
        <end position="38"/>
    </location>
</feature>
<dbReference type="EMBL" id="CATQJA010002644">
    <property type="protein sequence ID" value="CAJ0576576.1"/>
    <property type="molecule type" value="Genomic_DNA"/>
</dbReference>
<evidence type="ECO:0000256" key="5">
    <source>
        <dbReference type="SAM" id="MobiDB-lite"/>
    </source>
</evidence>
<feature type="domain" description="K Homology" evidence="6">
    <location>
        <begin position="140"/>
        <end position="212"/>
    </location>
</feature>
<comment type="caution">
    <text evidence="7">The sequence shown here is derived from an EMBL/GenBank/DDBJ whole genome shotgun (WGS) entry which is preliminary data.</text>
</comment>
<dbReference type="SMART" id="SM00322">
    <property type="entry name" value="KH"/>
    <property type="match status" value="4"/>
</dbReference>
<evidence type="ECO:0000256" key="1">
    <source>
        <dbReference type="ARBA" id="ARBA00004123"/>
    </source>
</evidence>
<evidence type="ECO:0000256" key="2">
    <source>
        <dbReference type="ARBA" id="ARBA00022737"/>
    </source>
</evidence>
<feature type="domain" description="K Homology" evidence="6">
    <location>
        <begin position="56"/>
        <end position="126"/>
    </location>
</feature>
<feature type="domain" description="K Homology" evidence="6">
    <location>
        <begin position="308"/>
        <end position="379"/>
    </location>
</feature>
<feature type="domain" description="K Homology" evidence="6">
    <location>
        <begin position="227"/>
        <end position="298"/>
    </location>
</feature>
<evidence type="ECO:0000259" key="6">
    <source>
        <dbReference type="SMART" id="SM00322"/>
    </source>
</evidence>
<comment type="subcellular location">
    <subcellularLocation>
        <location evidence="1">Nucleus</location>
    </subcellularLocation>
</comment>
<dbReference type="AlphaFoldDB" id="A0AA36CYJ9"/>
<dbReference type="SUPFAM" id="SSF54791">
    <property type="entry name" value="Eukaryotic type KH-domain (KH-domain type I)"/>
    <property type="match status" value="4"/>
</dbReference>
<name>A0AA36CYJ9_9BILA</name>
<dbReference type="InterPro" id="IPR036612">
    <property type="entry name" value="KH_dom_type_1_sf"/>
</dbReference>
<keyword evidence="8" id="KW-1185">Reference proteome</keyword>
<organism evidence="7 8">
    <name type="scientific">Mesorhabditis spiculigera</name>
    <dbReference type="NCBI Taxonomy" id="96644"/>
    <lineage>
        <taxon>Eukaryota</taxon>
        <taxon>Metazoa</taxon>
        <taxon>Ecdysozoa</taxon>
        <taxon>Nematoda</taxon>
        <taxon>Chromadorea</taxon>
        <taxon>Rhabditida</taxon>
        <taxon>Rhabditina</taxon>
        <taxon>Rhabditomorpha</taxon>
        <taxon>Rhabditoidea</taxon>
        <taxon>Rhabditidae</taxon>
        <taxon>Mesorhabditinae</taxon>
        <taxon>Mesorhabditis</taxon>
    </lineage>
</organism>
<keyword evidence="2" id="KW-0677">Repeat</keyword>
<dbReference type="InterPro" id="IPR015096">
    <property type="entry name" value="FUBP_C"/>
</dbReference>
<dbReference type="InterPro" id="IPR004088">
    <property type="entry name" value="KH_dom_type_1"/>
</dbReference>
<dbReference type="Gene3D" id="3.30.1370.10">
    <property type="entry name" value="K Homology domain, type 1"/>
    <property type="match status" value="4"/>
</dbReference>
<gene>
    <name evidence="7" type="ORF">MSPICULIGERA_LOCUS14866</name>
</gene>
<dbReference type="Pfam" id="PF00013">
    <property type="entry name" value="KH_1"/>
    <property type="match status" value="4"/>
</dbReference>
<evidence type="ECO:0000313" key="7">
    <source>
        <dbReference type="EMBL" id="CAJ0576576.1"/>
    </source>
</evidence>
<keyword evidence="4" id="KW-0694">RNA-binding</keyword>
<dbReference type="GO" id="GO:0005634">
    <property type="term" value="C:nucleus"/>
    <property type="evidence" value="ECO:0007669"/>
    <property type="project" value="UniProtKB-SubCell"/>
</dbReference>
<dbReference type="Pfam" id="PF09005">
    <property type="entry name" value="FUBP_C"/>
    <property type="match status" value="1"/>
</dbReference>
<proteinExistence type="predicted"/>
<evidence type="ECO:0000256" key="4">
    <source>
        <dbReference type="PROSITE-ProRule" id="PRU00117"/>
    </source>
</evidence>
<dbReference type="GO" id="GO:0006355">
    <property type="term" value="P:regulation of DNA-templated transcription"/>
    <property type="evidence" value="ECO:0007669"/>
    <property type="project" value="InterPro"/>
</dbReference>
<dbReference type="PROSITE" id="PS50084">
    <property type="entry name" value="KH_TYPE_1"/>
    <property type="match status" value="4"/>
</dbReference>
<reference evidence="7" key="1">
    <citation type="submission" date="2023-06" db="EMBL/GenBank/DDBJ databases">
        <authorList>
            <person name="Delattre M."/>
        </authorList>
    </citation>
    <scope>NUCLEOTIDE SEQUENCE</scope>
    <source>
        <strain evidence="7">AF72</strain>
    </source>
</reference>
<dbReference type="PANTHER" id="PTHR10288">
    <property type="entry name" value="KH DOMAIN CONTAINING RNA BINDING PROTEIN"/>
    <property type="match status" value="1"/>
</dbReference>
<dbReference type="GO" id="GO:0003723">
    <property type="term" value="F:RNA binding"/>
    <property type="evidence" value="ECO:0007669"/>
    <property type="project" value="UniProtKB-UniRule"/>
</dbReference>
<dbReference type="Proteomes" id="UP001177023">
    <property type="component" value="Unassembled WGS sequence"/>
</dbReference>
<accession>A0AA36CYJ9</accession>
<dbReference type="CDD" id="cd22398">
    <property type="entry name" value="KH-I_FUBP_rpt3"/>
    <property type="match status" value="1"/>
</dbReference>
<protein>
    <recommendedName>
        <fullName evidence="6">K Homology domain-containing protein</fullName>
    </recommendedName>
</protein>
<sequence>MNFEESIDYGRKRQNDGTLEHDAEMKRTTPDYLDTPAEDKPAGIELEVTSSMVSGNNVVEIVQVPEQAVGLVIGRGGEQVGQIQASSGARVQMAPEGLGDGMRSCSIQGDSQAVERAKQMIIDVIGRHGDRIHTQPKGSSQITEDMLIPADKCGLIIGKQGDTIRQLQERTGIRMALVQNEQTNQGQPKPLRMTGTPTKVAAAKQLIESMLVGGPDGMLLKTRIVEATARGEVVVPRSAVGMIIGRSGETIRRIAQETGARIQFQPDVNPASGERTAVLVGTMENIERATQAITQLVNRSFAQSGDQGPELFYMHVPASKTGQLIGKGGETIKQISAESGAHCQLSNDPPPKDDEKVFTIKGTPYQVHHAKHLIRIRVGDVPPGTPLPPFSGPGGPGGRPMQQANYSRPTTNYGVPQMAAVNNGAPVANWNLGCQQPQAAMSMGNVGWQQQMQPFYGQPAQYVTAPAPYNTPSMVQQQPQVAPMQQQQPGTIYNQASGQPDYSAQWIQYYRQMGMHDQAAAVENQLKALRATQPQ</sequence>